<dbReference type="Pfam" id="PF02416">
    <property type="entry name" value="TatA_B_E"/>
    <property type="match status" value="1"/>
</dbReference>
<keyword evidence="2 9" id="KW-0813">Transport</keyword>
<gene>
    <name evidence="9 11" type="primary">tatA</name>
    <name evidence="11" type="ORF">D5R93_06595</name>
</gene>
<comment type="subunit">
    <text evidence="9">The Tat system comprises two distinct complexes: a TatABC complex, containing multiple copies of TatA, TatB and TatC subunits, and a separate TatA complex, containing only TatA subunits. Substrates initially bind to the TatABC complex, which probably triggers association of the separate TatA complex to form the active translocon.</text>
</comment>
<dbReference type="NCBIfam" id="TIGR01411">
    <property type="entry name" value="tatAE"/>
    <property type="match status" value="1"/>
</dbReference>
<organism evidence="11 12">
    <name type="scientific">Actinomyces lilanjuaniae</name>
    <dbReference type="NCBI Taxonomy" id="2321394"/>
    <lineage>
        <taxon>Bacteria</taxon>
        <taxon>Bacillati</taxon>
        <taxon>Actinomycetota</taxon>
        <taxon>Actinomycetes</taxon>
        <taxon>Actinomycetales</taxon>
        <taxon>Actinomycetaceae</taxon>
        <taxon>Actinomyces</taxon>
    </lineage>
</organism>
<keyword evidence="3 9" id="KW-1003">Cell membrane</keyword>
<evidence type="ECO:0000256" key="9">
    <source>
        <dbReference type="HAMAP-Rule" id="MF_00236"/>
    </source>
</evidence>
<keyword evidence="7 9" id="KW-0811">Translocation</keyword>
<evidence type="ECO:0000256" key="5">
    <source>
        <dbReference type="ARBA" id="ARBA00022927"/>
    </source>
</evidence>
<evidence type="ECO:0000256" key="1">
    <source>
        <dbReference type="ARBA" id="ARBA00004162"/>
    </source>
</evidence>
<feature type="region of interest" description="Disordered" evidence="10">
    <location>
        <begin position="44"/>
        <end position="90"/>
    </location>
</feature>
<keyword evidence="8 9" id="KW-0472">Membrane</keyword>
<evidence type="ECO:0000256" key="2">
    <source>
        <dbReference type="ARBA" id="ARBA00022448"/>
    </source>
</evidence>
<dbReference type="Proteomes" id="UP000273001">
    <property type="component" value="Chromosome"/>
</dbReference>
<name>A0ABM6Z382_9ACTO</name>
<feature type="compositionally biased region" description="Polar residues" evidence="10">
    <location>
        <begin position="61"/>
        <end position="90"/>
    </location>
</feature>
<dbReference type="RefSeq" id="WP_119835050.1">
    <property type="nucleotide sequence ID" value="NZ_CP032514.1"/>
</dbReference>
<protein>
    <recommendedName>
        <fullName evidence="9">Sec-independent protein translocase protein TatA</fullName>
    </recommendedName>
</protein>
<sequence length="90" mass="10027">MGALRPTHWVVLIIIVILIFGANRLPDIARSVGQSMKVFRKEVKDLREDEDKDSEPAAQIEQPQQGTYFTQPTQPGQSAGHQGQQTGSRQ</sequence>
<evidence type="ECO:0000313" key="12">
    <source>
        <dbReference type="Proteomes" id="UP000273001"/>
    </source>
</evidence>
<feature type="transmembrane region" description="Helical" evidence="9">
    <location>
        <begin position="6"/>
        <end position="26"/>
    </location>
</feature>
<evidence type="ECO:0000256" key="6">
    <source>
        <dbReference type="ARBA" id="ARBA00022989"/>
    </source>
</evidence>
<keyword evidence="6 9" id="KW-1133">Transmembrane helix</keyword>
<evidence type="ECO:0000313" key="11">
    <source>
        <dbReference type="EMBL" id="AYD89789.1"/>
    </source>
</evidence>
<dbReference type="HAMAP" id="MF_00236">
    <property type="entry name" value="TatA_E"/>
    <property type="match status" value="1"/>
</dbReference>
<dbReference type="InterPro" id="IPR003369">
    <property type="entry name" value="TatA/B/E"/>
</dbReference>
<evidence type="ECO:0000256" key="4">
    <source>
        <dbReference type="ARBA" id="ARBA00022692"/>
    </source>
</evidence>
<comment type="similarity">
    <text evidence="9">Belongs to the TatA/E family.</text>
</comment>
<keyword evidence="12" id="KW-1185">Reference proteome</keyword>
<evidence type="ECO:0000256" key="8">
    <source>
        <dbReference type="ARBA" id="ARBA00023136"/>
    </source>
</evidence>
<evidence type="ECO:0000256" key="10">
    <source>
        <dbReference type="SAM" id="MobiDB-lite"/>
    </source>
</evidence>
<dbReference type="PANTHER" id="PTHR42982">
    <property type="entry name" value="SEC-INDEPENDENT PROTEIN TRANSLOCASE PROTEIN TATA"/>
    <property type="match status" value="1"/>
</dbReference>
<keyword evidence="4 9" id="KW-0812">Transmembrane</keyword>
<evidence type="ECO:0000256" key="7">
    <source>
        <dbReference type="ARBA" id="ARBA00023010"/>
    </source>
</evidence>
<dbReference type="NCBIfam" id="NF001854">
    <property type="entry name" value="PRK00575.1"/>
    <property type="match status" value="1"/>
</dbReference>
<comment type="subcellular location">
    <subcellularLocation>
        <location evidence="1 9">Cell membrane</location>
        <topology evidence="1 9">Single-pass membrane protein</topology>
    </subcellularLocation>
</comment>
<dbReference type="InterPro" id="IPR006312">
    <property type="entry name" value="TatA/E"/>
</dbReference>
<evidence type="ECO:0000256" key="3">
    <source>
        <dbReference type="ARBA" id="ARBA00022475"/>
    </source>
</evidence>
<accession>A0ABM6Z382</accession>
<dbReference type="EMBL" id="CP032514">
    <property type="protein sequence ID" value="AYD89789.1"/>
    <property type="molecule type" value="Genomic_DNA"/>
</dbReference>
<proteinExistence type="inferred from homology"/>
<dbReference type="Gene3D" id="1.20.5.3310">
    <property type="match status" value="1"/>
</dbReference>
<dbReference type="PANTHER" id="PTHR42982:SF1">
    <property type="entry name" value="SEC-INDEPENDENT PROTEIN TRANSLOCASE PROTEIN TATA"/>
    <property type="match status" value="1"/>
</dbReference>
<reference evidence="11 12" key="1">
    <citation type="submission" date="2018-09" db="EMBL/GenBank/DDBJ databases">
        <authorList>
            <person name="Li J."/>
        </authorList>
    </citation>
    <scope>NUCLEOTIDE SEQUENCE [LARGE SCALE GENOMIC DNA]</scope>
    <source>
        <strain evidence="11 12">2129</strain>
    </source>
</reference>
<comment type="function">
    <text evidence="9">Part of the twin-arginine translocation (Tat) system that transports large folded proteins containing a characteristic twin-arginine motif in their signal peptide across membranes. TatA could form the protein-conducting channel of the Tat system.</text>
</comment>
<keyword evidence="5 9" id="KW-0653">Protein transport</keyword>